<accession>A0A7C3YSD5</accession>
<evidence type="ECO:0000256" key="14">
    <source>
        <dbReference type="HAMAP-Rule" id="MF_01043"/>
    </source>
</evidence>
<comment type="pathway">
    <text evidence="14">Lipid metabolism; phospholipid metabolism.</text>
</comment>
<dbReference type="GO" id="GO:0005886">
    <property type="term" value="C:plasma membrane"/>
    <property type="evidence" value="ECO:0007669"/>
    <property type="project" value="UniProtKB-SubCell"/>
</dbReference>
<dbReference type="InterPro" id="IPR036291">
    <property type="entry name" value="NAD(P)-bd_dom_sf"/>
</dbReference>
<dbReference type="GO" id="GO:0043772">
    <property type="term" value="F:acyl-phosphate glycerol-3-phosphate acyltransferase activity"/>
    <property type="evidence" value="ECO:0007669"/>
    <property type="project" value="UniProtKB-UniRule"/>
</dbReference>
<evidence type="ECO:0000256" key="15">
    <source>
        <dbReference type="RuleBase" id="RU000437"/>
    </source>
</evidence>
<dbReference type="AlphaFoldDB" id="A0A7C3YSD5"/>
<dbReference type="Pfam" id="PF07479">
    <property type="entry name" value="NAD_Gly3P_dh_C"/>
    <property type="match status" value="1"/>
</dbReference>
<dbReference type="GO" id="GO:0006650">
    <property type="term" value="P:glycerophospholipid metabolic process"/>
    <property type="evidence" value="ECO:0007669"/>
    <property type="project" value="UniProtKB-UniRule"/>
</dbReference>
<comment type="similarity">
    <text evidence="14">Belongs to the PlsY family.</text>
</comment>
<evidence type="ECO:0000256" key="2">
    <source>
        <dbReference type="ARBA" id="ARBA00022475"/>
    </source>
</evidence>
<feature type="binding site" evidence="13">
    <location>
        <position position="251"/>
    </location>
    <ligand>
        <name>NADPH</name>
        <dbReference type="ChEBI" id="CHEBI:57783"/>
    </ligand>
</feature>
<dbReference type="PRINTS" id="PR00077">
    <property type="entry name" value="GPDHDRGNASE"/>
</dbReference>
<dbReference type="GO" id="GO:0046167">
    <property type="term" value="P:glycerol-3-phosphate biosynthetic process"/>
    <property type="evidence" value="ECO:0007669"/>
    <property type="project" value="UniProtKB-UniRule"/>
</dbReference>
<dbReference type="PANTHER" id="PTHR11728:SF1">
    <property type="entry name" value="GLYCEROL-3-PHOSPHATE DEHYDROGENASE [NAD(+)] 2, CHLOROPLASTIC"/>
    <property type="match status" value="1"/>
</dbReference>
<evidence type="ECO:0000313" key="19">
    <source>
        <dbReference type="EMBL" id="HGE98974.1"/>
    </source>
</evidence>
<dbReference type="GO" id="GO:0051287">
    <property type="term" value="F:NAD binding"/>
    <property type="evidence" value="ECO:0007669"/>
    <property type="project" value="InterPro"/>
</dbReference>
<comment type="caution">
    <text evidence="13">Lacks conserved residue(s) required for the propagation of feature annotation.</text>
</comment>
<reference evidence="19" key="1">
    <citation type="journal article" date="2020" name="mSystems">
        <title>Genome- and Community-Level Interaction Insights into Carbon Utilization and Element Cycling Functions of Hydrothermarchaeota in Hydrothermal Sediment.</title>
        <authorList>
            <person name="Zhou Z."/>
            <person name="Liu Y."/>
            <person name="Xu W."/>
            <person name="Pan J."/>
            <person name="Luo Z.H."/>
            <person name="Li M."/>
        </authorList>
    </citation>
    <scope>NUCLEOTIDE SEQUENCE [LARGE SCALE GENOMIC DNA]</scope>
    <source>
        <strain evidence="19">SpSt-906</strain>
    </source>
</reference>
<dbReference type="EMBL" id="DTMQ01000017">
    <property type="protein sequence ID" value="HGE98974.1"/>
    <property type="molecule type" value="Genomic_DNA"/>
</dbReference>
<evidence type="ECO:0000256" key="3">
    <source>
        <dbReference type="ARBA" id="ARBA00022516"/>
    </source>
</evidence>
<dbReference type="NCBIfam" id="NF000940">
    <property type="entry name" value="PRK00094.1-2"/>
    <property type="match status" value="1"/>
</dbReference>
<feature type="binding site" evidence="13">
    <location>
        <position position="346"/>
    </location>
    <ligand>
        <name>sn-glycerol 3-phosphate</name>
        <dbReference type="ChEBI" id="CHEBI:57597"/>
    </ligand>
</feature>
<comment type="caution">
    <text evidence="19">The sequence shown here is derived from an EMBL/GenBank/DDBJ whole genome shotgun (WGS) entry which is preliminary data.</text>
</comment>
<feature type="binding site" evidence="13">
    <location>
        <position position="230"/>
    </location>
    <ligand>
        <name>NADPH</name>
        <dbReference type="ChEBI" id="CHEBI:57783"/>
    </ligand>
</feature>
<dbReference type="InterPro" id="IPR006168">
    <property type="entry name" value="G3P_DH_NAD-dep"/>
</dbReference>
<keyword evidence="9 13" id="KW-0443">Lipid metabolism</keyword>
<evidence type="ECO:0000256" key="16">
    <source>
        <dbReference type="RuleBase" id="RU000439"/>
    </source>
</evidence>
<dbReference type="EC" id="1.1.1.94" evidence="13"/>
<feature type="binding site" evidence="13">
    <location>
        <position position="318"/>
    </location>
    <ligand>
        <name>sn-glycerol 3-phosphate</name>
        <dbReference type="ChEBI" id="CHEBI:57597"/>
    </ligand>
</feature>
<dbReference type="InterPro" id="IPR006109">
    <property type="entry name" value="G3P_DH_NAD-dep_C"/>
</dbReference>
<dbReference type="InterPro" id="IPR008927">
    <property type="entry name" value="6-PGluconate_DH-like_C_sf"/>
</dbReference>
<comment type="catalytic activity">
    <reaction evidence="14">
        <text>an acyl phosphate + sn-glycerol 3-phosphate = a 1-acyl-sn-glycero-3-phosphate + phosphate</text>
        <dbReference type="Rhea" id="RHEA:34075"/>
        <dbReference type="ChEBI" id="CHEBI:43474"/>
        <dbReference type="ChEBI" id="CHEBI:57597"/>
        <dbReference type="ChEBI" id="CHEBI:57970"/>
        <dbReference type="ChEBI" id="CHEBI:59918"/>
        <dbReference type="EC" id="2.3.1.275"/>
    </reaction>
</comment>
<dbReference type="GO" id="GO:0046168">
    <property type="term" value="P:glycerol-3-phosphate catabolic process"/>
    <property type="evidence" value="ECO:0007669"/>
    <property type="project" value="InterPro"/>
</dbReference>
<feature type="transmembrane region" description="Helical" evidence="14">
    <location>
        <begin position="124"/>
        <end position="143"/>
    </location>
</feature>
<keyword evidence="10 14" id="KW-0472">Membrane</keyword>
<comment type="function">
    <text evidence="13">Catalyzes the reduction of the glycolytic intermediate dihydroxyacetone phosphate (DHAP) to sn-glycerol 3-phosphate (G3P), the key precursor for phospholipid synthesis.</text>
</comment>
<dbReference type="Pfam" id="PF02660">
    <property type="entry name" value="G3P_acyltransf"/>
    <property type="match status" value="1"/>
</dbReference>
<dbReference type="HAMAP" id="MF_01043">
    <property type="entry name" value="PlsY"/>
    <property type="match status" value="1"/>
</dbReference>
<feature type="domain" description="Glycerol-3-phosphate dehydrogenase NAD-dependent C-terminal" evidence="18">
    <location>
        <begin position="390"/>
        <end position="527"/>
    </location>
</feature>
<feature type="transmembrane region" description="Helical" evidence="14">
    <location>
        <begin position="149"/>
        <end position="172"/>
    </location>
</feature>
<feature type="transmembrane region" description="Helical" evidence="14">
    <location>
        <begin position="61"/>
        <end position="79"/>
    </location>
</feature>
<proteinExistence type="inferred from homology"/>
<keyword evidence="3 13" id="KW-0444">Lipid biosynthesis</keyword>
<feature type="binding site" evidence="13">
    <location>
        <position position="491"/>
    </location>
    <ligand>
        <name>NADPH</name>
        <dbReference type="ChEBI" id="CHEBI:57783"/>
    </ligand>
</feature>
<dbReference type="SMART" id="SM01207">
    <property type="entry name" value="G3P_acyltransf"/>
    <property type="match status" value="1"/>
</dbReference>
<dbReference type="SUPFAM" id="SSF51735">
    <property type="entry name" value="NAD(P)-binding Rossmann-fold domains"/>
    <property type="match status" value="1"/>
</dbReference>
<feature type="binding site" evidence="13">
    <location>
        <position position="465"/>
    </location>
    <ligand>
        <name>NADPH</name>
        <dbReference type="ChEBI" id="CHEBI:57783"/>
    </ligand>
</feature>
<keyword evidence="13" id="KW-0521">NADP</keyword>
<dbReference type="UniPathway" id="UPA00085"/>
<dbReference type="InterPro" id="IPR011128">
    <property type="entry name" value="G3P_DH_NAD-dep_N"/>
</dbReference>
<evidence type="ECO:0000256" key="8">
    <source>
        <dbReference type="ARBA" id="ARBA00023027"/>
    </source>
</evidence>
<dbReference type="NCBIfam" id="NF000942">
    <property type="entry name" value="PRK00094.1-4"/>
    <property type="match status" value="1"/>
</dbReference>
<dbReference type="GO" id="GO:0047952">
    <property type="term" value="F:glycerol-3-phosphate dehydrogenase [NAD(P)+] activity"/>
    <property type="evidence" value="ECO:0007669"/>
    <property type="project" value="UniProtKB-UniRule"/>
</dbReference>
<comment type="function">
    <text evidence="14">Catalyzes the transfer of an acyl group from acyl-phosphate (acyl-PO(4)) to glycerol-3-phosphate (G3P) to form lysophosphatidic acid (LPA). This enzyme utilizes acyl-phosphate as fatty acyl donor, but not acyl-CoA or acyl-ACP.</text>
</comment>
<feature type="binding site" evidence="13">
    <location>
        <position position="454"/>
    </location>
    <ligand>
        <name>sn-glycerol 3-phosphate</name>
        <dbReference type="ChEBI" id="CHEBI:57597"/>
    </ligand>
</feature>
<keyword evidence="8 13" id="KW-0520">NAD</keyword>
<evidence type="ECO:0000256" key="11">
    <source>
        <dbReference type="ARBA" id="ARBA00023209"/>
    </source>
</evidence>
<evidence type="ECO:0000259" key="17">
    <source>
        <dbReference type="Pfam" id="PF01210"/>
    </source>
</evidence>
<name>A0A7C3YSD5_UNCW3</name>
<comment type="catalytic activity">
    <reaction evidence="13">
        <text>sn-glycerol 3-phosphate + NAD(+) = dihydroxyacetone phosphate + NADH + H(+)</text>
        <dbReference type="Rhea" id="RHEA:11092"/>
        <dbReference type="ChEBI" id="CHEBI:15378"/>
        <dbReference type="ChEBI" id="CHEBI:57540"/>
        <dbReference type="ChEBI" id="CHEBI:57597"/>
        <dbReference type="ChEBI" id="CHEBI:57642"/>
        <dbReference type="ChEBI" id="CHEBI:57945"/>
        <dbReference type="EC" id="1.1.1.94"/>
    </reaction>
</comment>
<keyword evidence="6 14" id="KW-1133">Transmembrane helix</keyword>
<keyword evidence="11 13" id="KW-0594">Phospholipid biosynthesis</keyword>
<sequence length="541" mass="59960">MNFPENEFSLFVISSSRPPNIFLSLFFGYILGGIPFGYLLPLRKGIDIRKYGSKNIGFTNVLRNLGLGFALPVFFLDFAKGFLPTLFARSLLLDPIFVGLGAVLGHLFTPFLSFRGGKGVSTTFGVLFALSPKISLIGALIWIGSFLLFSYASLSSLLFSLLLLLSPFLFSIPAEEKPIFFFIPFLIIIKHLPNIKRLLTNSEPKTHFRKKKTSFSLSPSSLLFIGAGRWAQSLSLTLAPKVKRIILWEGKREKGMRSKEIPEEIPFPENIQFTNSFIDYLKDSPILFFSLPTSALREVLEKFSRAIPKETIIISTVKGIEKDTLKLPSQIILSYLSQNPILVLAGPGIPYEIAQKKPSALVLATKDISLGKEIQRLFSGETLRIYLSQDPIGVELGGALKNVIAIACGIIDGKGWGINAKSSLITRGLSEMKRIAVFLGAQPETLNGLSGIGDLILTSFSPHSRNYRLGWEIGQGKKVAEAKEGISGVIEGLETCVSVYQLAKRYNLNLPIMEEIYKILYEGEEPEISLRRLMLRDLKGE</sequence>
<feature type="binding site" evidence="13">
    <location>
        <position position="464"/>
    </location>
    <ligand>
        <name>sn-glycerol 3-phosphate</name>
        <dbReference type="ChEBI" id="CHEBI:57597"/>
    </ligand>
</feature>
<dbReference type="PANTHER" id="PTHR11728">
    <property type="entry name" value="GLYCEROL-3-PHOSPHATE DEHYDROGENASE"/>
    <property type="match status" value="1"/>
</dbReference>
<dbReference type="Gene3D" id="3.40.50.720">
    <property type="entry name" value="NAD(P)-binding Rossmann-like Domain"/>
    <property type="match status" value="1"/>
</dbReference>
<keyword evidence="12 13" id="KW-1208">Phospholipid metabolism</keyword>
<keyword evidence="5 14" id="KW-0812">Transmembrane</keyword>
<keyword evidence="13" id="KW-0963">Cytoplasm</keyword>
<dbReference type="GO" id="GO:0005975">
    <property type="term" value="P:carbohydrate metabolic process"/>
    <property type="evidence" value="ECO:0007669"/>
    <property type="project" value="InterPro"/>
</dbReference>
<evidence type="ECO:0000256" key="5">
    <source>
        <dbReference type="ARBA" id="ARBA00022692"/>
    </source>
</evidence>
<keyword evidence="13" id="KW-0547">Nucleotide-binding</keyword>
<organism evidence="19">
    <name type="scientific">candidate division WOR-3 bacterium</name>
    <dbReference type="NCBI Taxonomy" id="2052148"/>
    <lineage>
        <taxon>Bacteria</taxon>
        <taxon>Bacteria division WOR-3</taxon>
    </lineage>
</organism>
<dbReference type="UniPathway" id="UPA00940"/>
<dbReference type="GO" id="GO:0005829">
    <property type="term" value="C:cytosol"/>
    <property type="evidence" value="ECO:0007669"/>
    <property type="project" value="TreeGrafter"/>
</dbReference>
<feature type="binding site" evidence="13">
    <location>
        <position position="465"/>
    </location>
    <ligand>
        <name>sn-glycerol 3-phosphate</name>
        <dbReference type="ChEBI" id="CHEBI:57597"/>
    </ligand>
</feature>
<dbReference type="HAMAP" id="MF_00394">
    <property type="entry name" value="NAD_Glyc3P_dehydrog"/>
    <property type="match status" value="1"/>
</dbReference>
<dbReference type="PROSITE" id="PS00957">
    <property type="entry name" value="NAD_G3PDH"/>
    <property type="match status" value="1"/>
</dbReference>
<evidence type="ECO:0000256" key="10">
    <source>
        <dbReference type="ARBA" id="ARBA00023136"/>
    </source>
</evidence>
<comment type="similarity">
    <text evidence="1 13 15">Belongs to the NAD-dependent glycerol-3-phosphate dehydrogenase family.</text>
</comment>
<dbReference type="InterPro" id="IPR013328">
    <property type="entry name" value="6PGD_dom2"/>
</dbReference>
<keyword evidence="19" id="KW-0012">Acyltransferase</keyword>
<evidence type="ECO:0000256" key="7">
    <source>
        <dbReference type="ARBA" id="ARBA00023002"/>
    </source>
</evidence>
<feature type="binding site" evidence="13">
    <location>
        <position position="466"/>
    </location>
    <ligand>
        <name>sn-glycerol 3-phosphate</name>
        <dbReference type="ChEBI" id="CHEBI:57597"/>
    </ligand>
</feature>
<evidence type="ECO:0000256" key="1">
    <source>
        <dbReference type="ARBA" id="ARBA00011009"/>
    </source>
</evidence>
<evidence type="ECO:0000256" key="6">
    <source>
        <dbReference type="ARBA" id="ARBA00022989"/>
    </source>
</evidence>
<dbReference type="InterPro" id="IPR003811">
    <property type="entry name" value="G3P_acylTferase_PlsY"/>
</dbReference>
<feature type="transmembrane region" description="Helical" evidence="14">
    <location>
        <begin position="179"/>
        <end position="195"/>
    </location>
</feature>
<comment type="subcellular location">
    <subcellularLocation>
        <location evidence="14">Cell membrane</location>
        <topology evidence="14">Multi-pass membrane protein</topology>
    </subcellularLocation>
    <subcellularLocation>
        <location evidence="13">Cytoplasm</location>
    </subcellularLocation>
</comment>
<gene>
    <name evidence="14 19" type="primary">plsY</name>
    <name evidence="13" type="synonym">gpsA</name>
    <name evidence="19" type="ORF">ENX07_02730</name>
</gene>
<dbReference type="NCBIfam" id="TIGR00023">
    <property type="entry name" value="glycerol-3-phosphate 1-O-acyltransferase PlsY"/>
    <property type="match status" value="1"/>
</dbReference>
<evidence type="ECO:0000256" key="13">
    <source>
        <dbReference type="HAMAP-Rule" id="MF_00394"/>
    </source>
</evidence>
<protein>
    <recommendedName>
        <fullName evidence="13 14">Multifunctional fusion protein</fullName>
    </recommendedName>
    <domain>
        <recommendedName>
            <fullName evidence="14">Glycerol-3-phosphate acyltransferase</fullName>
        </recommendedName>
        <alternativeName>
            <fullName evidence="14">Acyl-PO4 G3P acyltransferase</fullName>
        </alternativeName>
        <alternativeName>
            <fullName evidence="14">Acyl-phosphate--glycerol-3-phosphate acyltransferase</fullName>
        </alternativeName>
        <alternativeName>
            <fullName evidence="14">G3P acyltransferase</fullName>
        </alternativeName>
        <alternativeName>
            <fullName evidence="14">Lysophosphatidic acid synthase</fullName>
            <shortName evidence="14">GPAT</shortName>
            <shortName evidence="14">LPA synthase</shortName>
            <ecNumber evidence="14">2.3.1.275</ecNumber>
        </alternativeName>
    </domain>
    <domain>
        <recommendedName>
            <fullName evidence="13">Glycerol-3-phosphate dehydrogenase [NAD(P)+]</fullName>
            <ecNumber evidence="13">1.1.1.94</ecNumber>
        </recommendedName>
        <alternativeName>
            <fullName evidence="13">NAD(P)(+)-dependent glycerol-3-phosphate dehydrogenase</fullName>
        </alternativeName>
        <alternativeName>
            <fullName evidence="13">NAD(P)H-dependent dihydroxyacetone-phosphate reductase</fullName>
        </alternativeName>
    </domain>
</protein>
<evidence type="ECO:0000256" key="4">
    <source>
        <dbReference type="ARBA" id="ARBA00022679"/>
    </source>
</evidence>
<evidence type="ECO:0000259" key="18">
    <source>
        <dbReference type="Pfam" id="PF07479"/>
    </source>
</evidence>
<evidence type="ECO:0000256" key="12">
    <source>
        <dbReference type="ARBA" id="ARBA00023264"/>
    </source>
</evidence>
<comment type="pathway">
    <text evidence="13">Membrane lipid metabolism; glycerophospholipid metabolism.</text>
</comment>
<keyword evidence="7 13" id="KW-0560">Oxidoreductase</keyword>
<feature type="binding site" evidence="13">
    <location>
        <position position="489"/>
    </location>
    <ligand>
        <name>NADPH</name>
        <dbReference type="ChEBI" id="CHEBI:57783"/>
    </ligand>
</feature>
<keyword evidence="4 14" id="KW-0808">Transferase</keyword>
<feature type="binding site" evidence="13">
    <location>
        <position position="318"/>
    </location>
    <ligand>
        <name>NADPH</name>
        <dbReference type="ChEBI" id="CHEBI:57783"/>
    </ligand>
</feature>
<dbReference type="EC" id="2.3.1.275" evidence="14"/>
<feature type="binding site" evidence="13">
    <location>
        <position position="401"/>
    </location>
    <ligand>
        <name>sn-glycerol 3-phosphate</name>
        <dbReference type="ChEBI" id="CHEBI:57597"/>
    </ligand>
</feature>
<feature type="domain" description="Glycerol-3-phosphate dehydrogenase NAD-dependent N-terminal" evidence="17">
    <location>
        <begin position="224"/>
        <end position="368"/>
    </location>
</feature>
<feature type="active site" description="Proton acceptor" evidence="13">
    <location>
        <position position="401"/>
    </location>
</feature>
<dbReference type="GO" id="GO:0008654">
    <property type="term" value="P:phospholipid biosynthetic process"/>
    <property type="evidence" value="ECO:0007669"/>
    <property type="project" value="UniProtKB-UniRule"/>
</dbReference>
<comment type="catalytic activity">
    <reaction evidence="13 16">
        <text>sn-glycerol 3-phosphate + NADP(+) = dihydroxyacetone phosphate + NADPH + H(+)</text>
        <dbReference type="Rhea" id="RHEA:11096"/>
        <dbReference type="ChEBI" id="CHEBI:15378"/>
        <dbReference type="ChEBI" id="CHEBI:57597"/>
        <dbReference type="ChEBI" id="CHEBI:57642"/>
        <dbReference type="ChEBI" id="CHEBI:57783"/>
        <dbReference type="ChEBI" id="CHEBI:58349"/>
        <dbReference type="EC" id="1.1.1.94"/>
    </reaction>
</comment>
<dbReference type="Gene3D" id="1.10.1040.10">
    <property type="entry name" value="N-(1-d-carboxylethyl)-l-norvaline Dehydrogenase, domain 2"/>
    <property type="match status" value="1"/>
</dbReference>
<dbReference type="FunFam" id="1.10.1040.10:FF:000001">
    <property type="entry name" value="Glycerol-3-phosphate dehydrogenase [NAD(P)+]"/>
    <property type="match status" value="1"/>
</dbReference>
<feature type="transmembrane region" description="Helical" evidence="14">
    <location>
        <begin position="20"/>
        <end position="40"/>
    </location>
</feature>
<dbReference type="SUPFAM" id="SSF48179">
    <property type="entry name" value="6-phosphogluconate dehydrogenase C-terminal domain-like"/>
    <property type="match status" value="1"/>
</dbReference>
<evidence type="ECO:0000256" key="9">
    <source>
        <dbReference type="ARBA" id="ARBA00023098"/>
    </source>
</evidence>
<comment type="subunit">
    <text evidence="14">Probably interacts with PlsX.</text>
</comment>
<keyword evidence="2 14" id="KW-1003">Cell membrane</keyword>
<feature type="transmembrane region" description="Helical" evidence="14">
    <location>
        <begin position="91"/>
        <end position="112"/>
    </location>
</feature>
<dbReference type="Pfam" id="PF01210">
    <property type="entry name" value="NAD_Gly3P_dh_N"/>
    <property type="match status" value="1"/>
</dbReference>